<dbReference type="EC" id="5.1.3.4" evidence="1"/>
<reference evidence="1 2" key="1">
    <citation type="submission" date="2019-11" db="EMBL/GenBank/DDBJ databases">
        <title>Winogradskyella ouciana sp. nov., isolated from the hadal seawater of the Mariana Trench.</title>
        <authorList>
            <person name="Liu R."/>
        </authorList>
    </citation>
    <scope>NUCLEOTIDE SEQUENCE [LARGE SCALE GENOMIC DNA]</scope>
    <source>
        <strain evidence="1 2">ZXX205</strain>
    </source>
</reference>
<dbReference type="EMBL" id="WJYA01000312">
    <property type="protein sequence ID" value="MTE28505.1"/>
    <property type="molecule type" value="Genomic_DNA"/>
</dbReference>
<dbReference type="InterPro" id="IPR036409">
    <property type="entry name" value="Aldolase_II/adducin_N_sf"/>
</dbReference>
<evidence type="ECO:0000313" key="1">
    <source>
        <dbReference type="EMBL" id="MTE28505.1"/>
    </source>
</evidence>
<comment type="caution">
    <text evidence="1">The sequence shown here is derived from an EMBL/GenBank/DDBJ whole genome shotgun (WGS) entry which is preliminary data.</text>
</comment>
<gene>
    <name evidence="1" type="primary">araD</name>
    <name evidence="1" type="ORF">F1003_16445</name>
</gene>
<protein>
    <submittedName>
        <fullName evidence="1">L-ribulose-5-phosphate 4-epimerase</fullName>
        <ecNumber evidence="1">5.1.3.4</ecNumber>
    </submittedName>
</protein>
<evidence type="ECO:0000313" key="2">
    <source>
        <dbReference type="Proteomes" id="UP000447545"/>
    </source>
</evidence>
<name>A0A7K1GHD4_9FLAO</name>
<keyword evidence="1" id="KW-0413">Isomerase</keyword>
<feature type="non-terminal residue" evidence="1">
    <location>
        <position position="30"/>
    </location>
</feature>
<organism evidence="1 2">
    <name type="scientific">Winogradskyella ouciana</name>
    <dbReference type="NCBI Taxonomy" id="2608631"/>
    <lineage>
        <taxon>Bacteria</taxon>
        <taxon>Pseudomonadati</taxon>
        <taxon>Bacteroidota</taxon>
        <taxon>Flavobacteriia</taxon>
        <taxon>Flavobacteriales</taxon>
        <taxon>Flavobacteriaceae</taxon>
        <taxon>Winogradskyella</taxon>
    </lineage>
</organism>
<dbReference type="GO" id="GO:0008742">
    <property type="term" value="F:L-ribulose-phosphate 4-epimerase activity"/>
    <property type="evidence" value="ECO:0007669"/>
    <property type="project" value="UniProtKB-EC"/>
</dbReference>
<keyword evidence="2" id="KW-1185">Reference proteome</keyword>
<accession>A0A7K1GHD4</accession>
<dbReference type="Proteomes" id="UP000447545">
    <property type="component" value="Unassembled WGS sequence"/>
</dbReference>
<dbReference type="SUPFAM" id="SSF53639">
    <property type="entry name" value="AraD/HMP-PK domain-like"/>
    <property type="match status" value="1"/>
</dbReference>
<sequence length="30" mass="3484">MLEKLKQEVLEANLMLPQHNLVTFTWGNVS</sequence>
<proteinExistence type="predicted"/>
<dbReference type="AlphaFoldDB" id="A0A7K1GHD4"/>
<dbReference type="Gene3D" id="3.40.225.10">
    <property type="entry name" value="Class II aldolase/adducin N-terminal domain"/>
    <property type="match status" value="1"/>
</dbReference>